<feature type="transmembrane region" description="Helical" evidence="2">
    <location>
        <begin position="178"/>
        <end position="197"/>
    </location>
</feature>
<dbReference type="EMBL" id="CAJNNV010024819">
    <property type="protein sequence ID" value="CAE8610679.1"/>
    <property type="molecule type" value="Genomic_DNA"/>
</dbReference>
<evidence type="ECO:0000256" key="2">
    <source>
        <dbReference type="SAM" id="Phobius"/>
    </source>
</evidence>
<dbReference type="Proteomes" id="UP000654075">
    <property type="component" value="Unassembled WGS sequence"/>
</dbReference>
<organism evidence="3 4">
    <name type="scientific">Polarella glacialis</name>
    <name type="common">Dinoflagellate</name>
    <dbReference type="NCBI Taxonomy" id="89957"/>
    <lineage>
        <taxon>Eukaryota</taxon>
        <taxon>Sar</taxon>
        <taxon>Alveolata</taxon>
        <taxon>Dinophyceae</taxon>
        <taxon>Suessiales</taxon>
        <taxon>Suessiaceae</taxon>
        <taxon>Polarella</taxon>
    </lineage>
</organism>
<reference evidence="3" key="1">
    <citation type="submission" date="2021-02" db="EMBL/GenBank/DDBJ databases">
        <authorList>
            <person name="Dougan E. K."/>
            <person name="Rhodes N."/>
            <person name="Thang M."/>
            <person name="Chan C."/>
        </authorList>
    </citation>
    <scope>NUCLEOTIDE SEQUENCE</scope>
</reference>
<feature type="transmembrane region" description="Helical" evidence="2">
    <location>
        <begin position="251"/>
        <end position="272"/>
    </location>
</feature>
<feature type="region of interest" description="Disordered" evidence="1">
    <location>
        <begin position="1"/>
        <end position="25"/>
    </location>
</feature>
<keyword evidence="2" id="KW-0812">Transmembrane</keyword>
<dbReference type="OrthoDB" id="425631at2759"/>
<feature type="transmembrane region" description="Helical" evidence="2">
    <location>
        <begin position="82"/>
        <end position="102"/>
    </location>
</feature>
<keyword evidence="2" id="KW-1133">Transmembrane helix</keyword>
<accession>A0A813FCZ5</accession>
<feature type="transmembrane region" description="Helical" evidence="2">
    <location>
        <begin position="148"/>
        <end position="166"/>
    </location>
</feature>
<feature type="transmembrane region" description="Helical" evidence="2">
    <location>
        <begin position="114"/>
        <end position="136"/>
    </location>
</feature>
<keyword evidence="2" id="KW-0472">Membrane</keyword>
<keyword evidence="4" id="KW-1185">Reference proteome</keyword>
<protein>
    <submittedName>
        <fullName evidence="3">Uncharacterized protein</fullName>
    </submittedName>
</protein>
<evidence type="ECO:0000313" key="3">
    <source>
        <dbReference type="EMBL" id="CAE8610679.1"/>
    </source>
</evidence>
<proteinExistence type="predicted"/>
<dbReference type="AlphaFoldDB" id="A0A813FCZ5"/>
<feature type="transmembrane region" description="Helical" evidence="2">
    <location>
        <begin position="326"/>
        <end position="346"/>
    </location>
</feature>
<sequence>MAKVRPSDDEVMAFPDREVGHAPPTGDPHVLGGFCMEPEDQESSLQRGPGLLRKSNNNKLPADLATRSEESKPYGTFCYSRISCGCLVALLAGSVHVATWSLSTAFAGQKLLPLFRGLGLALLCLPIYRFGSSFWGEAFAGPAADRRFCCGLTLAATTVCLLTPFITEWLGTGTPSTMLMVSAGAMVLVFGSFGLLLQQRRRGTLRQSFVTHLLWGSSSIVLSFGIWLALYLVAIGYVVSLSSKNSILSAILLPLSTAFLEILNVCLANWFFRRWIFKPRLVGNPGAAVGDQRLNVVPCLVAWSHGFAESTRVAATVAGAIRSRSYIGIVSISVAVVVNAFTRSGWFRFMFIRATTNIQKWMKKVGMLKRTICPVEWFAPTVFSKLHDEVKFSLGYPRFAGLGALIAGRCLTKLVTTMMNLQPLAFDMRAVRPGLVVAAASLCFKVAEDLLLTKLDKNVHSPIGPVAMRYYMGLHLEDPWQILAVSNVGKVQDTLVSDSRISYLKSCRTQASLAETARSSSDKLTSGVAGSVDPTVGGMVRRYWGQSLTIHHARGLHGLRLVGLQVQVGLTATCACFTIILMELLVGPTILYGMCPEPVSLEASLLQVLFWNRSPQCE</sequence>
<feature type="transmembrane region" description="Helical" evidence="2">
    <location>
        <begin position="209"/>
        <end position="239"/>
    </location>
</feature>
<name>A0A813FCZ5_POLGL</name>
<gene>
    <name evidence="3" type="ORF">PGLA1383_LOCUS28506</name>
</gene>
<feature type="region of interest" description="Disordered" evidence="1">
    <location>
        <begin position="40"/>
        <end position="67"/>
    </location>
</feature>
<evidence type="ECO:0000256" key="1">
    <source>
        <dbReference type="SAM" id="MobiDB-lite"/>
    </source>
</evidence>
<evidence type="ECO:0000313" key="4">
    <source>
        <dbReference type="Proteomes" id="UP000654075"/>
    </source>
</evidence>
<comment type="caution">
    <text evidence="3">The sequence shown here is derived from an EMBL/GenBank/DDBJ whole genome shotgun (WGS) entry which is preliminary data.</text>
</comment>